<evidence type="ECO:0000313" key="6">
    <source>
        <dbReference type="Proteomes" id="UP001158576"/>
    </source>
</evidence>
<feature type="compositionally biased region" description="Acidic residues" evidence="3">
    <location>
        <begin position="205"/>
        <end position="216"/>
    </location>
</feature>
<evidence type="ECO:0000313" key="5">
    <source>
        <dbReference type="EMBL" id="CAG5080016.1"/>
    </source>
</evidence>
<dbReference type="SMART" id="SM00252">
    <property type="entry name" value="SH2"/>
    <property type="match status" value="1"/>
</dbReference>
<sequence>MAFYPYEPKSPWFFGSISRTEAEQNLEGSLPGTFLVRRTNRGAHVYSISFVEKGENAAHVRVLTDGVNYFVHEQRKFKDIEELVRFFQNNDEFIFLTTSCEKTDAIPAPDSSPFSCHSDYIEFDPAPKDERTSDDFPDEKSTKKSKNFIKRLRRFCSCKKENVAEQRKYTIEEEENTSASEPKDLNISSPVSPYVSTSMIPEQLEPQEETHEDIDSEPIKESLGQFQDMRRFKSEIYQIK</sequence>
<feature type="region of interest" description="Disordered" evidence="3">
    <location>
        <begin position="170"/>
        <end position="222"/>
    </location>
</feature>
<dbReference type="PANTHER" id="PTHR19969:SF5">
    <property type="entry name" value="CRK-LIKE PROTEIN"/>
    <property type="match status" value="1"/>
</dbReference>
<dbReference type="Proteomes" id="UP001158576">
    <property type="component" value="Chromosome PAR"/>
</dbReference>
<dbReference type="InterPro" id="IPR000980">
    <property type="entry name" value="SH2"/>
</dbReference>
<evidence type="ECO:0000259" key="4">
    <source>
        <dbReference type="PROSITE" id="PS50001"/>
    </source>
</evidence>
<keyword evidence="6" id="KW-1185">Reference proteome</keyword>
<protein>
    <submittedName>
        <fullName evidence="5">Oidioi.mRNA.OKI2018_I69.PAR.g9445.t1.cds</fullName>
    </submittedName>
</protein>
<dbReference type="InterPro" id="IPR036860">
    <property type="entry name" value="SH2_dom_sf"/>
</dbReference>
<reference evidence="5 6" key="1">
    <citation type="submission" date="2021-04" db="EMBL/GenBank/DDBJ databases">
        <authorList>
            <person name="Bliznina A."/>
        </authorList>
    </citation>
    <scope>NUCLEOTIDE SEQUENCE [LARGE SCALE GENOMIC DNA]</scope>
</reference>
<dbReference type="Gene3D" id="3.30.505.10">
    <property type="entry name" value="SH2 domain"/>
    <property type="match status" value="1"/>
</dbReference>
<dbReference type="SUPFAM" id="SSF55550">
    <property type="entry name" value="SH2 domain"/>
    <property type="match status" value="1"/>
</dbReference>
<dbReference type="PANTHER" id="PTHR19969">
    <property type="entry name" value="SH2-SH3 ADAPTOR PROTEIN-RELATED"/>
    <property type="match status" value="1"/>
</dbReference>
<keyword evidence="1 2" id="KW-0727">SH2 domain</keyword>
<evidence type="ECO:0000256" key="2">
    <source>
        <dbReference type="PROSITE-ProRule" id="PRU00191"/>
    </source>
</evidence>
<dbReference type="PRINTS" id="PR00401">
    <property type="entry name" value="SH2DOMAIN"/>
</dbReference>
<feature type="domain" description="SH2" evidence="4">
    <location>
        <begin position="12"/>
        <end position="100"/>
    </location>
</feature>
<dbReference type="InterPro" id="IPR051184">
    <property type="entry name" value="Tyrosine-phos_adapter"/>
</dbReference>
<feature type="compositionally biased region" description="Polar residues" evidence="3">
    <location>
        <begin position="186"/>
        <end position="200"/>
    </location>
</feature>
<name>A0ABN7RP82_OIKDI</name>
<dbReference type="EMBL" id="OU015568">
    <property type="protein sequence ID" value="CAG5080016.1"/>
    <property type="molecule type" value="Genomic_DNA"/>
</dbReference>
<dbReference type="CDD" id="cd00173">
    <property type="entry name" value="SH2"/>
    <property type="match status" value="1"/>
</dbReference>
<proteinExistence type="predicted"/>
<accession>A0ABN7RP82</accession>
<organism evidence="5 6">
    <name type="scientific">Oikopleura dioica</name>
    <name type="common">Tunicate</name>
    <dbReference type="NCBI Taxonomy" id="34765"/>
    <lineage>
        <taxon>Eukaryota</taxon>
        <taxon>Metazoa</taxon>
        <taxon>Chordata</taxon>
        <taxon>Tunicata</taxon>
        <taxon>Appendicularia</taxon>
        <taxon>Copelata</taxon>
        <taxon>Oikopleuridae</taxon>
        <taxon>Oikopleura</taxon>
    </lineage>
</organism>
<dbReference type="Pfam" id="PF00017">
    <property type="entry name" value="SH2"/>
    <property type="match status" value="1"/>
</dbReference>
<evidence type="ECO:0000256" key="3">
    <source>
        <dbReference type="SAM" id="MobiDB-lite"/>
    </source>
</evidence>
<dbReference type="PROSITE" id="PS50001">
    <property type="entry name" value="SH2"/>
    <property type="match status" value="1"/>
</dbReference>
<evidence type="ECO:0000256" key="1">
    <source>
        <dbReference type="ARBA" id="ARBA00022999"/>
    </source>
</evidence>
<gene>
    <name evidence="5" type="ORF">OKIOD_LOCUS1003</name>
</gene>